<evidence type="ECO:0000313" key="1">
    <source>
        <dbReference type="EMBL" id="VDP86516.1"/>
    </source>
</evidence>
<dbReference type="OrthoDB" id="6253923at2759"/>
<reference evidence="1 2" key="1">
    <citation type="submission" date="2018-11" db="EMBL/GenBank/DDBJ databases">
        <authorList>
            <consortium name="Pathogen Informatics"/>
        </authorList>
    </citation>
    <scope>NUCLEOTIDE SEQUENCE [LARGE SCALE GENOMIC DNA]</scope>
    <source>
        <strain evidence="1 2">Egypt</strain>
    </source>
</reference>
<dbReference type="AlphaFoldDB" id="A0A3P8L0W7"/>
<evidence type="ECO:0000313" key="2">
    <source>
        <dbReference type="Proteomes" id="UP000272942"/>
    </source>
</evidence>
<organism evidence="1 2">
    <name type="scientific">Echinostoma caproni</name>
    <dbReference type="NCBI Taxonomy" id="27848"/>
    <lineage>
        <taxon>Eukaryota</taxon>
        <taxon>Metazoa</taxon>
        <taxon>Spiralia</taxon>
        <taxon>Lophotrochozoa</taxon>
        <taxon>Platyhelminthes</taxon>
        <taxon>Trematoda</taxon>
        <taxon>Digenea</taxon>
        <taxon>Plagiorchiida</taxon>
        <taxon>Echinostomata</taxon>
        <taxon>Echinostomatoidea</taxon>
        <taxon>Echinostomatidae</taxon>
        <taxon>Echinostoma</taxon>
    </lineage>
</organism>
<dbReference type="Proteomes" id="UP000272942">
    <property type="component" value="Unassembled WGS sequence"/>
</dbReference>
<sequence>MQDYWVEDLACLIQSHEDLLVKRMQNVSTSEATVDHSTMLAPLDYKPDADLLHSDLAPQSTSDSGLEFRTQPIFMFKMPRAPRDSLKFILTKWYSPETSSLIADSISACCTEAQLKKLIAGPLRDIMRFAEKHFMELNI</sequence>
<accession>A0A3P8L0W7</accession>
<gene>
    <name evidence="1" type="ORF">ECPE_LOCUS10126</name>
</gene>
<keyword evidence="2" id="KW-1185">Reference proteome</keyword>
<protein>
    <submittedName>
        <fullName evidence="1">Uncharacterized protein</fullName>
    </submittedName>
</protein>
<dbReference type="EMBL" id="UZAN01048527">
    <property type="protein sequence ID" value="VDP86516.1"/>
    <property type="molecule type" value="Genomic_DNA"/>
</dbReference>
<proteinExistence type="predicted"/>
<name>A0A3P8L0W7_9TREM</name>